<dbReference type="Pfam" id="PF14561">
    <property type="entry name" value="TPR_20"/>
    <property type="match status" value="1"/>
</dbReference>
<dbReference type="InterPro" id="IPR011990">
    <property type="entry name" value="TPR-like_helical_dom_sf"/>
</dbReference>
<dbReference type="EMBL" id="VHJK01000001">
    <property type="protein sequence ID" value="TRD12706.1"/>
    <property type="molecule type" value="Genomic_DNA"/>
</dbReference>
<dbReference type="CDD" id="cd02947">
    <property type="entry name" value="TRX_family"/>
    <property type="match status" value="1"/>
</dbReference>
<dbReference type="GO" id="GO:0015035">
    <property type="term" value="F:protein-disulfide reductase activity"/>
    <property type="evidence" value="ECO:0007669"/>
    <property type="project" value="TreeGrafter"/>
</dbReference>
<protein>
    <submittedName>
        <fullName evidence="6">Tetratricopeptide repeat protein</fullName>
    </submittedName>
</protein>
<dbReference type="OrthoDB" id="9790390at2"/>
<dbReference type="PROSITE" id="PS00194">
    <property type="entry name" value="THIOREDOXIN_1"/>
    <property type="match status" value="1"/>
</dbReference>
<keyword evidence="1" id="KW-0813">Transport</keyword>
<dbReference type="AlphaFoldDB" id="A0A547PEZ0"/>
<dbReference type="InterPro" id="IPR013766">
    <property type="entry name" value="Thioredoxin_domain"/>
</dbReference>
<dbReference type="PANTHER" id="PTHR45663">
    <property type="entry name" value="GEO12009P1"/>
    <property type="match status" value="1"/>
</dbReference>
<evidence type="ECO:0000256" key="2">
    <source>
        <dbReference type="ARBA" id="ARBA00022982"/>
    </source>
</evidence>
<evidence type="ECO:0000313" key="6">
    <source>
        <dbReference type="EMBL" id="TRD12706.1"/>
    </source>
</evidence>
<evidence type="ECO:0000313" key="7">
    <source>
        <dbReference type="Proteomes" id="UP000316343"/>
    </source>
</evidence>
<dbReference type="Pfam" id="PF00085">
    <property type="entry name" value="Thioredoxin"/>
    <property type="match status" value="1"/>
</dbReference>
<reference evidence="6 7" key="1">
    <citation type="submission" date="2019-06" db="EMBL/GenBank/DDBJ databases">
        <title>Erythrobacter insulae sp. nov., isolated from a tidal flat.</title>
        <authorList>
            <person name="Yoon J.-H."/>
        </authorList>
    </citation>
    <scope>NUCLEOTIDE SEQUENCE [LARGE SCALE GENOMIC DNA]</scope>
    <source>
        <strain evidence="6 7">JBTF-M21</strain>
    </source>
</reference>
<dbReference type="GO" id="GO:0005829">
    <property type="term" value="C:cytosol"/>
    <property type="evidence" value="ECO:0007669"/>
    <property type="project" value="TreeGrafter"/>
</dbReference>
<dbReference type="InterPro" id="IPR017937">
    <property type="entry name" value="Thioredoxin_CS"/>
</dbReference>
<evidence type="ECO:0000256" key="4">
    <source>
        <dbReference type="ARBA" id="ARBA00023284"/>
    </source>
</evidence>
<dbReference type="InterPro" id="IPR036249">
    <property type="entry name" value="Thioredoxin-like_sf"/>
</dbReference>
<dbReference type="GO" id="GO:0045454">
    <property type="term" value="P:cell redox homeostasis"/>
    <property type="evidence" value="ECO:0007669"/>
    <property type="project" value="TreeGrafter"/>
</dbReference>
<dbReference type="PROSITE" id="PS51352">
    <property type="entry name" value="THIOREDOXIN_2"/>
    <property type="match status" value="1"/>
</dbReference>
<keyword evidence="3" id="KW-1015">Disulfide bond</keyword>
<accession>A0A547PEZ0</accession>
<dbReference type="SUPFAM" id="SSF52833">
    <property type="entry name" value="Thioredoxin-like"/>
    <property type="match status" value="1"/>
</dbReference>
<comment type="caution">
    <text evidence="6">The sequence shown here is derived from an EMBL/GenBank/DDBJ whole genome shotgun (WGS) entry which is preliminary data.</text>
</comment>
<dbReference type="RefSeq" id="WP_142788973.1">
    <property type="nucleotide sequence ID" value="NZ_VHJK01000001.1"/>
</dbReference>
<dbReference type="Proteomes" id="UP000316343">
    <property type="component" value="Unassembled WGS sequence"/>
</dbReference>
<dbReference type="PANTHER" id="PTHR45663:SF11">
    <property type="entry name" value="GEO12009P1"/>
    <property type="match status" value="1"/>
</dbReference>
<dbReference type="Pfam" id="PF14559">
    <property type="entry name" value="TPR_19"/>
    <property type="match status" value="1"/>
</dbReference>
<evidence type="ECO:0000256" key="3">
    <source>
        <dbReference type="ARBA" id="ARBA00023157"/>
    </source>
</evidence>
<keyword evidence="2" id="KW-0249">Electron transport</keyword>
<gene>
    <name evidence="6" type="ORF">FGU71_04145</name>
</gene>
<sequence>MGLNIEEQKAVERFRKDVVEPSQTKLVILDFWAEWCGPCKALAPMLEKVAAEYADKGVILAKLDVDEEKFIASQFQVQSIPTVYAMFQGQPVADLTNARSESELKKVLDQLLSQLPIQAGSGGSDAPQGPSAEEVAQHIQVGEEALSGGDAERAFGIFAQVIQFDNENPGAIAGMIRAQIAMGQADEASQMMDAIKSSPVYDKVKDDPAIIAASSALELASTQVDEGELAALKASATADGAGMDAKLAYAEAAFAANERDAAADILLGMVGEDREWNEGAARAKLLQIFEAVGLEDDWVVSTRRRLSKILFG</sequence>
<proteinExistence type="predicted"/>
<dbReference type="Gene3D" id="3.40.30.10">
    <property type="entry name" value="Glutaredoxin"/>
    <property type="match status" value="1"/>
</dbReference>
<name>A0A547PEZ0_9SPHN</name>
<feature type="domain" description="Thioredoxin" evidence="5">
    <location>
        <begin position="1"/>
        <end position="113"/>
    </location>
</feature>
<evidence type="ECO:0000259" key="5">
    <source>
        <dbReference type="PROSITE" id="PS51352"/>
    </source>
</evidence>
<organism evidence="6 7">
    <name type="scientific">Erythrobacter insulae</name>
    <dbReference type="NCBI Taxonomy" id="2584124"/>
    <lineage>
        <taxon>Bacteria</taxon>
        <taxon>Pseudomonadati</taxon>
        <taxon>Pseudomonadota</taxon>
        <taxon>Alphaproteobacteria</taxon>
        <taxon>Sphingomonadales</taxon>
        <taxon>Erythrobacteraceae</taxon>
        <taxon>Erythrobacter/Porphyrobacter group</taxon>
        <taxon>Erythrobacter</taxon>
    </lineage>
</organism>
<dbReference type="GO" id="GO:0006950">
    <property type="term" value="P:response to stress"/>
    <property type="evidence" value="ECO:0007669"/>
    <property type="project" value="UniProtKB-ARBA"/>
</dbReference>
<dbReference type="Gene3D" id="1.25.40.10">
    <property type="entry name" value="Tetratricopeptide repeat domain"/>
    <property type="match status" value="2"/>
</dbReference>
<keyword evidence="7" id="KW-1185">Reference proteome</keyword>
<keyword evidence="4" id="KW-0676">Redox-active center</keyword>
<evidence type="ECO:0000256" key="1">
    <source>
        <dbReference type="ARBA" id="ARBA00022448"/>
    </source>
</evidence>